<dbReference type="GO" id="GO:0051301">
    <property type="term" value="P:cell division"/>
    <property type="evidence" value="ECO:0007669"/>
    <property type="project" value="UniProtKB-KW"/>
</dbReference>
<evidence type="ECO:0000256" key="9">
    <source>
        <dbReference type="ARBA" id="ARBA00023306"/>
    </source>
</evidence>
<dbReference type="InterPro" id="IPR004513">
    <property type="entry name" value="FtsX"/>
</dbReference>
<feature type="transmembrane region" description="Helical" evidence="11">
    <location>
        <begin position="241"/>
        <end position="263"/>
    </location>
</feature>
<keyword evidence="6 11" id="KW-0812">Transmembrane</keyword>
<proteinExistence type="inferred from homology"/>
<dbReference type="PIRSF" id="PIRSF003097">
    <property type="entry name" value="FtsX"/>
    <property type="match status" value="1"/>
</dbReference>
<feature type="transmembrane region" description="Helical" evidence="11">
    <location>
        <begin position="182"/>
        <end position="201"/>
    </location>
</feature>
<feature type="transmembrane region" description="Helical" evidence="11">
    <location>
        <begin position="35"/>
        <end position="57"/>
    </location>
</feature>
<feature type="transmembrane region" description="Helical" evidence="11">
    <location>
        <begin position="275"/>
        <end position="295"/>
    </location>
</feature>
<evidence type="ECO:0000259" key="12">
    <source>
        <dbReference type="Pfam" id="PF02687"/>
    </source>
</evidence>
<evidence type="ECO:0000256" key="11">
    <source>
        <dbReference type="SAM" id="Phobius"/>
    </source>
</evidence>
<dbReference type="Proteomes" id="UP000077177">
    <property type="component" value="Chromosome"/>
</dbReference>
<dbReference type="AlphaFoldDB" id="A0A172TZ04"/>
<protein>
    <recommendedName>
        <fullName evidence="3 10">Cell division protein FtsX</fullName>
    </recommendedName>
</protein>
<evidence type="ECO:0000259" key="13">
    <source>
        <dbReference type="Pfam" id="PF18075"/>
    </source>
</evidence>
<evidence type="ECO:0000256" key="2">
    <source>
        <dbReference type="ARBA" id="ARBA00007379"/>
    </source>
</evidence>
<dbReference type="GO" id="GO:0005886">
    <property type="term" value="C:plasma membrane"/>
    <property type="evidence" value="ECO:0007669"/>
    <property type="project" value="UniProtKB-SubCell"/>
</dbReference>
<keyword evidence="9 10" id="KW-0131">Cell cycle</keyword>
<keyword evidence="4 10" id="KW-1003">Cell membrane</keyword>
<evidence type="ECO:0000256" key="6">
    <source>
        <dbReference type="ARBA" id="ARBA00022692"/>
    </source>
</evidence>
<dbReference type="STRING" id="1492898.SY85_19395"/>
<accession>A0A172TZ04</accession>
<evidence type="ECO:0000256" key="4">
    <source>
        <dbReference type="ARBA" id="ARBA00022475"/>
    </source>
</evidence>
<dbReference type="KEGG" id="fla:SY85_19395"/>
<evidence type="ECO:0000313" key="14">
    <source>
        <dbReference type="EMBL" id="ANE52329.1"/>
    </source>
</evidence>
<dbReference type="PANTHER" id="PTHR47755:SF1">
    <property type="entry name" value="CELL DIVISION PROTEIN FTSX"/>
    <property type="match status" value="1"/>
</dbReference>
<evidence type="ECO:0000256" key="8">
    <source>
        <dbReference type="ARBA" id="ARBA00023136"/>
    </source>
</evidence>
<keyword evidence="7 11" id="KW-1133">Transmembrane helix</keyword>
<feature type="domain" description="ABC3 transporter permease C-terminal" evidence="12">
    <location>
        <begin position="188"/>
        <end position="300"/>
    </location>
</feature>
<evidence type="ECO:0000256" key="10">
    <source>
        <dbReference type="PIRNR" id="PIRNR003097"/>
    </source>
</evidence>
<feature type="domain" description="FtsX extracellular" evidence="13">
    <location>
        <begin position="70"/>
        <end position="165"/>
    </location>
</feature>
<feature type="transmembrane region" description="Helical" evidence="11">
    <location>
        <begin position="207"/>
        <end position="229"/>
    </location>
</feature>
<evidence type="ECO:0000256" key="3">
    <source>
        <dbReference type="ARBA" id="ARBA00021907"/>
    </source>
</evidence>
<dbReference type="EMBL" id="CP011390">
    <property type="protein sequence ID" value="ANE52329.1"/>
    <property type="molecule type" value="Genomic_DNA"/>
</dbReference>
<keyword evidence="5 10" id="KW-0132">Cell division</keyword>
<dbReference type="Pfam" id="PF18075">
    <property type="entry name" value="FtsX_ECD"/>
    <property type="match status" value="1"/>
</dbReference>
<evidence type="ECO:0000313" key="15">
    <source>
        <dbReference type="Proteomes" id="UP000077177"/>
    </source>
</evidence>
<evidence type="ECO:0000256" key="7">
    <source>
        <dbReference type="ARBA" id="ARBA00022989"/>
    </source>
</evidence>
<comment type="subcellular location">
    <subcellularLocation>
        <location evidence="1">Cell membrane</location>
        <topology evidence="1">Multi-pass membrane protein</topology>
    </subcellularLocation>
</comment>
<dbReference type="PATRIC" id="fig|1492898.3.peg.4222"/>
<dbReference type="InterPro" id="IPR040690">
    <property type="entry name" value="FtsX_ECD"/>
</dbReference>
<dbReference type="Gene3D" id="3.30.70.3040">
    <property type="match status" value="1"/>
</dbReference>
<comment type="similarity">
    <text evidence="2 10">Belongs to the ABC-4 integral membrane protein family. FtsX subfamily.</text>
</comment>
<organism evidence="14 15">
    <name type="scientific">Flavisolibacter tropicus</name>
    <dbReference type="NCBI Taxonomy" id="1492898"/>
    <lineage>
        <taxon>Bacteria</taxon>
        <taxon>Pseudomonadati</taxon>
        <taxon>Bacteroidota</taxon>
        <taxon>Chitinophagia</taxon>
        <taxon>Chitinophagales</taxon>
        <taxon>Chitinophagaceae</taxon>
        <taxon>Flavisolibacter</taxon>
    </lineage>
</organism>
<name>A0A172TZ04_9BACT</name>
<keyword evidence="15" id="KW-1185">Reference proteome</keyword>
<dbReference type="PANTHER" id="PTHR47755">
    <property type="entry name" value="CELL DIVISION PROTEIN FTSX"/>
    <property type="match status" value="1"/>
</dbReference>
<reference evidence="14 15" key="2">
    <citation type="journal article" date="2016" name="Int. J. Syst. Evol. Microbiol.">
        <title>Flavisolibacter tropicus sp. nov., isolated from tropical soil.</title>
        <authorList>
            <person name="Lee J.J."/>
            <person name="Kang M.S."/>
            <person name="Kim G.S."/>
            <person name="Lee C.S."/>
            <person name="Lim S."/>
            <person name="Lee J."/>
            <person name="Roh S.H."/>
            <person name="Kang H."/>
            <person name="Ha J.M."/>
            <person name="Bae S."/>
            <person name="Jung H.Y."/>
            <person name="Kim M.K."/>
        </authorList>
    </citation>
    <scope>NUCLEOTIDE SEQUENCE [LARGE SCALE GENOMIC DNA]</scope>
    <source>
        <strain evidence="14 15">LCS9</strain>
    </source>
</reference>
<keyword evidence="8 10" id="KW-0472">Membrane</keyword>
<evidence type="ECO:0000256" key="1">
    <source>
        <dbReference type="ARBA" id="ARBA00004651"/>
    </source>
</evidence>
<gene>
    <name evidence="14" type="ORF">SY85_19395</name>
</gene>
<sequence>MPGLGSKGYFCFLLIKTDSMAQIGRAGSKRGKPSYFMSILGVTLVLFLLGIIGWLVINANKLGQYFRESVEVRAYLRSSDVTSQDSTAIVNYIAQQPYVRQYTYVTKEAAKKQYLEDGNQDWAGVLDENPLPNSINFKLKNEYVQSDTLANIEKTIEANPLISDVQYPKELVTNLNKNINRISLILLVLAVILAVVVIILIDNTIRLAMFSNRFLIKTMQMVGATRMFIAKPLNVRAIVNGAISATIAIILVYCLTLAAESFLPELRALNDTKTLILLFIALLIIGIAITLFSTYRSVRKYLRMKLDELY</sequence>
<dbReference type="Pfam" id="PF02687">
    <property type="entry name" value="FtsX"/>
    <property type="match status" value="1"/>
</dbReference>
<evidence type="ECO:0000256" key="5">
    <source>
        <dbReference type="ARBA" id="ARBA00022618"/>
    </source>
</evidence>
<dbReference type="InterPro" id="IPR003838">
    <property type="entry name" value="ABC3_permease_C"/>
</dbReference>
<reference evidence="15" key="1">
    <citation type="submission" date="2015-01" db="EMBL/GenBank/DDBJ databases">
        <title>Flavisolibacter sp./LCS9/ whole genome sequencing.</title>
        <authorList>
            <person name="Kim M.K."/>
            <person name="Srinivasan S."/>
            <person name="Lee J.-J."/>
        </authorList>
    </citation>
    <scope>NUCLEOTIDE SEQUENCE [LARGE SCALE GENOMIC DNA]</scope>
    <source>
        <strain evidence="15">LCS9</strain>
    </source>
</reference>